<feature type="site" description="Critical for catalysis" evidence="4">
    <location>
        <position position="126"/>
    </location>
</feature>
<dbReference type="AlphaFoldDB" id="A0A0P0YQ70"/>
<evidence type="ECO:0000313" key="8">
    <source>
        <dbReference type="EMBL" id="BAT23214.1"/>
    </source>
</evidence>
<feature type="binding site" evidence="5">
    <location>
        <position position="52"/>
    </location>
    <ligand>
        <name>Mg(2+)</name>
        <dbReference type="ChEBI" id="CHEBI:18420"/>
    </ligand>
</feature>
<proteinExistence type="predicted"/>
<dbReference type="Gene3D" id="3.90.79.10">
    <property type="entry name" value="Nucleoside Triphosphate Pyrophosphohydrolase"/>
    <property type="match status" value="1"/>
</dbReference>
<evidence type="ECO:0000256" key="4">
    <source>
        <dbReference type="PIRSR" id="PIRSR037599-1"/>
    </source>
</evidence>
<dbReference type="GO" id="GO:0046872">
    <property type="term" value="F:metal ion binding"/>
    <property type="evidence" value="ECO:0007669"/>
    <property type="project" value="UniProtKB-KW"/>
</dbReference>
<evidence type="ECO:0000259" key="7">
    <source>
        <dbReference type="PROSITE" id="PS51462"/>
    </source>
</evidence>
<dbReference type="GO" id="GO:0008727">
    <property type="term" value="F:GDP-mannose mannosyl hydrolase activity"/>
    <property type="evidence" value="ECO:0007669"/>
    <property type="project" value="InterPro"/>
</dbReference>
<reference evidence="8" key="2">
    <citation type="journal article" date="2015" name="Sci. Rep.">
        <title>Genetic analysis of capsular polysaccharide synthesis gene clusters in 79 capsular types of Klebsiella spp.</title>
        <authorList>
            <person name="Pan Y.J."/>
            <person name="Lin T.L."/>
            <person name="Chen C.T."/>
            <person name="Chen Y.Y."/>
            <person name="Hsieh P.F."/>
            <person name="Hsu C.R."/>
            <person name="Wu M.C."/>
            <person name="Wang J.T."/>
        </authorList>
    </citation>
    <scope>NUCLEOTIDE SEQUENCE</scope>
    <source>
        <strain evidence="8">F052</strain>
    </source>
</reference>
<protein>
    <submittedName>
        <fullName evidence="8">GDP-mannose mannosyl hydrolase</fullName>
    </submittedName>
</protein>
<feature type="domain" description="Nudix hydrolase" evidence="7">
    <location>
        <begin position="16"/>
        <end position="155"/>
    </location>
</feature>
<name>A0A0P0YQ70_9ENTR</name>
<dbReference type="EMBL" id="AB924549">
    <property type="protein sequence ID" value="BAT23214.1"/>
    <property type="molecule type" value="Genomic_DNA"/>
</dbReference>
<keyword evidence="1 5" id="KW-0479">Metal-binding</keyword>
<feature type="short sequence motif" description="Nudix box" evidence="6">
    <location>
        <begin position="53"/>
        <end position="74"/>
    </location>
</feature>
<evidence type="ECO:0000256" key="1">
    <source>
        <dbReference type="ARBA" id="ARBA00022723"/>
    </source>
</evidence>
<reference evidence="8" key="1">
    <citation type="submission" date="2014-04" db="EMBL/GenBank/DDBJ databases">
        <authorList>
            <person name="Harrison E."/>
        </authorList>
    </citation>
    <scope>NUCLEOTIDE SEQUENCE</scope>
    <source>
        <strain evidence="8">F052</strain>
    </source>
</reference>
<feature type="binding site" evidence="5">
    <location>
        <position position="72"/>
    </location>
    <ligand>
        <name>Mg(2+)</name>
        <dbReference type="ChEBI" id="CHEBI:18420"/>
    </ligand>
</feature>
<dbReference type="PANTHER" id="PTHR43046:SF12">
    <property type="entry name" value="GDP-MANNOSE MANNOSYL HYDROLASE"/>
    <property type="match status" value="1"/>
</dbReference>
<evidence type="ECO:0000256" key="3">
    <source>
        <dbReference type="ARBA" id="ARBA00022842"/>
    </source>
</evidence>
<gene>
    <name evidence="8" type="primary">nudD</name>
</gene>
<evidence type="ECO:0000256" key="2">
    <source>
        <dbReference type="ARBA" id="ARBA00022801"/>
    </source>
</evidence>
<evidence type="ECO:0000256" key="6">
    <source>
        <dbReference type="PIRSR" id="PIRSR037599-4"/>
    </source>
</evidence>
<dbReference type="PANTHER" id="PTHR43046">
    <property type="entry name" value="GDP-MANNOSE MANNOSYL HYDROLASE"/>
    <property type="match status" value="1"/>
</dbReference>
<sequence>MTKLALDDSVFKTIVKNTPLISIDLIIENSNSEILLGERVNRPARGCLFVPGGRIRKDETINEAFIRLTQMELGIAQSLSSAKFLSVYQHFYDDNFSGDDFSTHYIVLGYKLFLNNDELKLPDEQHSSYSWVSKADILNHPKVHDYTKDYFRTTS</sequence>
<dbReference type="NCBIfam" id="NF011963">
    <property type="entry name" value="PRK15434.1"/>
    <property type="match status" value="1"/>
</dbReference>
<dbReference type="InterPro" id="IPR015797">
    <property type="entry name" value="NUDIX_hydrolase-like_dom_sf"/>
</dbReference>
<accession>A0A0P0YQ70</accession>
<dbReference type="SUPFAM" id="SSF55811">
    <property type="entry name" value="Nudix"/>
    <property type="match status" value="1"/>
</dbReference>
<keyword evidence="3 5" id="KW-0460">Magnesium</keyword>
<dbReference type="Pfam" id="PF00293">
    <property type="entry name" value="NUDIX"/>
    <property type="match status" value="1"/>
</dbReference>
<dbReference type="CDD" id="cd03430">
    <property type="entry name" value="NUDIX_GDPMH_NudD"/>
    <property type="match status" value="1"/>
</dbReference>
<evidence type="ECO:0000256" key="5">
    <source>
        <dbReference type="PIRSR" id="PIRSR037599-3"/>
    </source>
</evidence>
<dbReference type="InterPro" id="IPR033715">
    <property type="entry name" value="GDPMH"/>
</dbReference>
<dbReference type="InterPro" id="IPR000086">
    <property type="entry name" value="NUDIX_hydrolase_dom"/>
</dbReference>
<organism evidence="8">
    <name type="scientific">Klebsiella sp. F052</name>
    <dbReference type="NCBI Taxonomy" id="1497793"/>
    <lineage>
        <taxon>Bacteria</taxon>
        <taxon>Pseudomonadati</taxon>
        <taxon>Pseudomonadota</taxon>
        <taxon>Gammaproteobacteria</taxon>
        <taxon>Enterobacterales</taxon>
        <taxon>Enterobacteriaceae</taxon>
        <taxon>Klebsiella/Raoultella group</taxon>
        <taxon>Klebsiella</taxon>
    </lineage>
</organism>
<comment type="cofactor">
    <cofactor evidence="5">
        <name>Mg(2+)</name>
        <dbReference type="ChEBI" id="CHEBI:18420"/>
    </cofactor>
    <text evidence="5">Binds 1 Mg(2+) ion per subunit.</text>
</comment>
<feature type="binding site" evidence="5">
    <location>
        <position position="125"/>
    </location>
    <ligand>
        <name>Mg(2+)</name>
        <dbReference type="ChEBI" id="CHEBI:18420"/>
    </ligand>
</feature>
<keyword evidence="2 8" id="KW-0378">Hydrolase</keyword>
<dbReference type="PIRSF" id="PIRSF037599">
    <property type="entry name" value="GDPMH"/>
    <property type="match status" value="1"/>
</dbReference>
<dbReference type="PROSITE" id="PS51462">
    <property type="entry name" value="NUDIX"/>
    <property type="match status" value="1"/>
</dbReference>